<keyword evidence="12" id="KW-0675">Receptor</keyword>
<feature type="domain" description="Protein kinase" evidence="16">
    <location>
        <begin position="520"/>
        <end position="767"/>
    </location>
</feature>
<comment type="subcellular location">
    <subcellularLocation>
        <location evidence="1">Cell membrane</location>
        <topology evidence="1">Single-pass membrane protein</topology>
    </subcellularLocation>
</comment>
<evidence type="ECO:0000313" key="18">
    <source>
        <dbReference type="Proteomes" id="UP000243459"/>
    </source>
</evidence>
<feature type="binding site" evidence="14">
    <location>
        <position position="551"/>
    </location>
    <ligand>
        <name>ATP</name>
        <dbReference type="ChEBI" id="CHEBI:30616"/>
    </ligand>
</feature>
<dbReference type="FunFam" id="3.80.10.10:FF:000041">
    <property type="entry name" value="LRR receptor-like serine/threonine-protein kinase ERECTA"/>
    <property type="match status" value="1"/>
</dbReference>
<evidence type="ECO:0000256" key="4">
    <source>
        <dbReference type="ARBA" id="ARBA00022692"/>
    </source>
</evidence>
<dbReference type="PROSITE" id="PS50011">
    <property type="entry name" value="PROTEIN_KINASE_DOM"/>
    <property type="match status" value="1"/>
</dbReference>
<keyword evidence="13" id="KW-0325">Glycoprotein</keyword>
<dbReference type="PROSITE" id="PS00107">
    <property type="entry name" value="PROTEIN_KINASE_ATP"/>
    <property type="match status" value="1"/>
</dbReference>
<evidence type="ECO:0000256" key="6">
    <source>
        <dbReference type="ARBA" id="ARBA00022737"/>
    </source>
</evidence>
<dbReference type="Pfam" id="PF00069">
    <property type="entry name" value="Pkinase"/>
    <property type="match status" value="2"/>
</dbReference>
<accession>A0A5P1EUR5</accession>
<dbReference type="SUPFAM" id="SSF52047">
    <property type="entry name" value="RNI-like"/>
    <property type="match status" value="1"/>
</dbReference>
<evidence type="ECO:0000256" key="9">
    <source>
        <dbReference type="ARBA" id="ARBA00022840"/>
    </source>
</evidence>
<dbReference type="PANTHER" id="PTHR48056">
    <property type="entry name" value="LRR RECEPTOR-LIKE SERINE/THREONINE-PROTEIN KINASE-RELATED"/>
    <property type="match status" value="1"/>
</dbReference>
<keyword evidence="8" id="KW-0418">Kinase</keyword>
<name>A0A5P1EUR5_ASPOF</name>
<dbReference type="GO" id="GO:0004672">
    <property type="term" value="F:protein kinase activity"/>
    <property type="evidence" value="ECO:0007669"/>
    <property type="project" value="InterPro"/>
</dbReference>
<dbReference type="Gene3D" id="1.10.510.10">
    <property type="entry name" value="Transferase(Phosphotransferase) domain 1"/>
    <property type="match status" value="1"/>
</dbReference>
<dbReference type="SUPFAM" id="SSF56112">
    <property type="entry name" value="Protein kinase-like (PK-like)"/>
    <property type="match status" value="1"/>
</dbReference>
<dbReference type="InterPro" id="IPR001611">
    <property type="entry name" value="Leu-rich_rpt"/>
</dbReference>
<feature type="transmembrane region" description="Helical" evidence="15">
    <location>
        <begin position="466"/>
        <end position="486"/>
    </location>
</feature>
<dbReference type="Gene3D" id="3.80.10.10">
    <property type="entry name" value="Ribonuclease Inhibitor"/>
    <property type="match status" value="2"/>
</dbReference>
<dbReference type="GO" id="GO:0005524">
    <property type="term" value="F:ATP binding"/>
    <property type="evidence" value="ECO:0007669"/>
    <property type="project" value="UniProtKB-UniRule"/>
</dbReference>
<dbReference type="Pfam" id="PF00560">
    <property type="entry name" value="LRR_1"/>
    <property type="match status" value="7"/>
</dbReference>
<reference evidence="18" key="1">
    <citation type="journal article" date="2017" name="Nat. Commun.">
        <title>The asparagus genome sheds light on the origin and evolution of a young Y chromosome.</title>
        <authorList>
            <person name="Harkess A."/>
            <person name="Zhou J."/>
            <person name="Xu C."/>
            <person name="Bowers J.E."/>
            <person name="Van der Hulst R."/>
            <person name="Ayyampalayam S."/>
            <person name="Mercati F."/>
            <person name="Riccardi P."/>
            <person name="McKain M.R."/>
            <person name="Kakrana A."/>
            <person name="Tang H."/>
            <person name="Ray J."/>
            <person name="Groenendijk J."/>
            <person name="Arikit S."/>
            <person name="Mathioni S.M."/>
            <person name="Nakano M."/>
            <person name="Shan H."/>
            <person name="Telgmann-Rauber A."/>
            <person name="Kanno A."/>
            <person name="Yue Z."/>
            <person name="Chen H."/>
            <person name="Li W."/>
            <person name="Chen Y."/>
            <person name="Xu X."/>
            <person name="Zhang Y."/>
            <person name="Luo S."/>
            <person name="Chen H."/>
            <person name="Gao J."/>
            <person name="Mao Z."/>
            <person name="Pires J.C."/>
            <person name="Luo M."/>
            <person name="Kudrna D."/>
            <person name="Wing R.A."/>
            <person name="Meyers B.C."/>
            <person name="Yi K."/>
            <person name="Kong H."/>
            <person name="Lavrijsen P."/>
            <person name="Sunseri F."/>
            <person name="Falavigna A."/>
            <person name="Ye Y."/>
            <person name="Leebens-Mack J.H."/>
            <person name="Chen G."/>
        </authorList>
    </citation>
    <scope>NUCLEOTIDE SEQUENCE [LARGE SCALE GENOMIC DNA]</scope>
    <source>
        <strain evidence="18">cv. DH0086</strain>
    </source>
</reference>
<proteinExistence type="predicted"/>
<dbReference type="InterPro" id="IPR050647">
    <property type="entry name" value="Plant_LRR-RLKs"/>
</dbReference>
<dbReference type="Gene3D" id="3.30.200.20">
    <property type="entry name" value="Phosphorylase Kinase, domain 1"/>
    <property type="match status" value="1"/>
</dbReference>
<dbReference type="PANTHER" id="PTHR48056:SF29">
    <property type="entry name" value="RECEPTOR-LIKE PROTEIN KINASE HSL1"/>
    <property type="match status" value="1"/>
</dbReference>
<dbReference type="InterPro" id="IPR000719">
    <property type="entry name" value="Prot_kinase_dom"/>
</dbReference>
<keyword evidence="18" id="KW-1185">Reference proteome</keyword>
<evidence type="ECO:0000313" key="17">
    <source>
        <dbReference type="EMBL" id="ONK69795.1"/>
    </source>
</evidence>
<organism evidence="17 18">
    <name type="scientific">Asparagus officinalis</name>
    <name type="common">Garden asparagus</name>
    <dbReference type="NCBI Taxonomy" id="4686"/>
    <lineage>
        <taxon>Eukaryota</taxon>
        <taxon>Viridiplantae</taxon>
        <taxon>Streptophyta</taxon>
        <taxon>Embryophyta</taxon>
        <taxon>Tracheophyta</taxon>
        <taxon>Spermatophyta</taxon>
        <taxon>Magnoliopsida</taxon>
        <taxon>Liliopsida</taxon>
        <taxon>Asparagales</taxon>
        <taxon>Asparagaceae</taxon>
        <taxon>Asparagoideae</taxon>
        <taxon>Asparagus</taxon>
    </lineage>
</organism>
<dbReference type="InterPro" id="IPR008271">
    <property type="entry name" value="Ser/Thr_kinase_AS"/>
</dbReference>
<evidence type="ECO:0000256" key="13">
    <source>
        <dbReference type="ARBA" id="ARBA00023180"/>
    </source>
</evidence>
<keyword evidence="2" id="KW-0433">Leucine-rich repeat</keyword>
<keyword evidence="10 15" id="KW-1133">Transmembrane helix</keyword>
<dbReference type="OMA" id="RDKNIMT"/>
<dbReference type="Proteomes" id="UP000243459">
    <property type="component" value="Chromosome 5"/>
</dbReference>
<sequence>MSRTYNRPRDCPFPTTLYTCTKLGYLDLSQNLFVGELPSDINGLSSSLTDLILSANNFSGQIPTSIGELKSIQSLYLDDNLFNGSIPVELAHLSDLQTLALAYNNFAPQRIPAEFGNLTGLSFLWMASMDLVGEIPGSFERLIELQQLDLSMNSLTGNIPNFIWNLRNLQFVYLLYSNKLTGVLPPELGKHCPLWNLEIDDNLLSGELPEDLCARNALASIIVFDNNFTGKIPESLGGCIALDNLQLQRNRFYGDFPPGIWSAANLSTVMLSDNNFSGTIPDKLPWNLTRLEIQNNRFSGKIPSAGENILVFLAGNNLFSGEIPAILTGISQLQSLQLGRNMISGSIPDEISVLKFLTELNLSNNQLIGEIPASIGSLPVLTTLDLSKNQLTGNIPVNIGNLRLNFLNLSSNQLSGQVPFAFQNQAYDKSFLSNPSLCSSDSALSLSRCDHQSKTSNTISPGVRTMIIVLALLLFLIVSGFTFFVIKDYKSRKDEQNLASWKLTSFHTLDFNESNIVKALTDENLIGAGGSGEVYKVAIGNRSGEVVAVKKIRSKTKMDSKLEREFVSEVQILGSIRHTNIVKLWCCISTLDWPRRLGIAIGAARGLCYMHHDCSPSIVHRDVKSSNILLDSEFRAKVADFGLARILVKAGEPCSVTAVAGSFGYMAPECAYAVKVNEKMDVYSFGVVLLELTTGREANEGDEQGGLAGWAWHHFLTGKNATDAIDETIKDPSNLDEIVKVLKLGLVCTGTLPSTRPTMKEAVEILLRCNRTSWNGSKPQAEHDIAPLLCSVRGSRHKSDSSTDDDLDDCNV</sequence>
<protein>
    <recommendedName>
        <fullName evidence="16">Protein kinase domain-containing protein</fullName>
    </recommendedName>
</protein>
<keyword evidence="11 15" id="KW-0472">Membrane</keyword>
<dbReference type="PROSITE" id="PS00108">
    <property type="entry name" value="PROTEIN_KINASE_ST"/>
    <property type="match status" value="1"/>
</dbReference>
<evidence type="ECO:0000256" key="12">
    <source>
        <dbReference type="ARBA" id="ARBA00023170"/>
    </source>
</evidence>
<evidence type="ECO:0000256" key="5">
    <source>
        <dbReference type="ARBA" id="ARBA00022729"/>
    </source>
</evidence>
<evidence type="ECO:0000256" key="15">
    <source>
        <dbReference type="SAM" id="Phobius"/>
    </source>
</evidence>
<dbReference type="Gramene" id="ONK69795">
    <property type="protein sequence ID" value="ONK69795"/>
    <property type="gene ID" value="A4U43_C05F26820"/>
</dbReference>
<dbReference type="InterPro" id="IPR011009">
    <property type="entry name" value="Kinase-like_dom_sf"/>
</dbReference>
<gene>
    <name evidence="17" type="ORF">A4U43_C05F26820</name>
</gene>
<dbReference type="PRINTS" id="PR00019">
    <property type="entry name" value="LEURICHRPT"/>
</dbReference>
<evidence type="ECO:0000256" key="11">
    <source>
        <dbReference type="ARBA" id="ARBA00023136"/>
    </source>
</evidence>
<keyword evidence="7 14" id="KW-0547">Nucleotide-binding</keyword>
<evidence type="ECO:0000256" key="3">
    <source>
        <dbReference type="ARBA" id="ARBA00022679"/>
    </source>
</evidence>
<dbReference type="InterPro" id="IPR003591">
    <property type="entry name" value="Leu-rich_rpt_typical-subtyp"/>
</dbReference>
<keyword evidence="3" id="KW-0808">Transferase</keyword>
<keyword evidence="5" id="KW-0732">Signal</keyword>
<dbReference type="FunFam" id="1.10.510.10:FF:000365">
    <property type="entry name" value="Leucine-rich repeat receptor-like serine/threonine-protein kinase At1g17230"/>
    <property type="match status" value="1"/>
</dbReference>
<dbReference type="GO" id="GO:0033612">
    <property type="term" value="F:receptor serine/threonine kinase binding"/>
    <property type="evidence" value="ECO:0007669"/>
    <property type="project" value="TreeGrafter"/>
</dbReference>
<dbReference type="FunFam" id="3.80.10.10:FF:000642">
    <property type="entry name" value="Leucine-rich receptor-like protein kinase family protein"/>
    <property type="match status" value="1"/>
</dbReference>
<evidence type="ECO:0000256" key="7">
    <source>
        <dbReference type="ARBA" id="ARBA00022741"/>
    </source>
</evidence>
<dbReference type="SMART" id="SM00369">
    <property type="entry name" value="LRR_TYP"/>
    <property type="match status" value="4"/>
</dbReference>
<keyword evidence="6" id="KW-0677">Repeat</keyword>
<dbReference type="AlphaFoldDB" id="A0A5P1EUR5"/>
<dbReference type="SUPFAM" id="SSF52058">
    <property type="entry name" value="L domain-like"/>
    <property type="match status" value="1"/>
</dbReference>
<evidence type="ECO:0000256" key="10">
    <source>
        <dbReference type="ARBA" id="ARBA00022989"/>
    </source>
</evidence>
<evidence type="ECO:0000259" key="16">
    <source>
        <dbReference type="PROSITE" id="PS50011"/>
    </source>
</evidence>
<dbReference type="InterPro" id="IPR032675">
    <property type="entry name" value="LRR_dom_sf"/>
</dbReference>
<dbReference type="GO" id="GO:0005886">
    <property type="term" value="C:plasma membrane"/>
    <property type="evidence" value="ECO:0007669"/>
    <property type="project" value="UniProtKB-SubCell"/>
</dbReference>
<keyword evidence="4 15" id="KW-0812">Transmembrane</keyword>
<evidence type="ECO:0000256" key="8">
    <source>
        <dbReference type="ARBA" id="ARBA00022777"/>
    </source>
</evidence>
<keyword evidence="9 14" id="KW-0067">ATP-binding</keyword>
<evidence type="ECO:0000256" key="2">
    <source>
        <dbReference type="ARBA" id="ARBA00022614"/>
    </source>
</evidence>
<evidence type="ECO:0000256" key="1">
    <source>
        <dbReference type="ARBA" id="ARBA00004162"/>
    </source>
</evidence>
<dbReference type="InterPro" id="IPR017441">
    <property type="entry name" value="Protein_kinase_ATP_BS"/>
</dbReference>
<dbReference type="SMART" id="SM00220">
    <property type="entry name" value="S_TKc"/>
    <property type="match status" value="1"/>
</dbReference>
<dbReference type="EMBL" id="CM007385">
    <property type="protein sequence ID" value="ONK69795.1"/>
    <property type="molecule type" value="Genomic_DNA"/>
</dbReference>
<evidence type="ECO:0000256" key="14">
    <source>
        <dbReference type="PROSITE-ProRule" id="PRU10141"/>
    </source>
</evidence>